<gene>
    <name evidence="2" type="ORF">NOO_LOCUS13486</name>
</gene>
<protein>
    <recommendedName>
        <fullName evidence="1">Glycogen debranching enzyme glucanotransferase domain-containing protein</fullName>
    </recommendedName>
</protein>
<dbReference type="GO" id="GO:0005980">
    <property type="term" value="P:glycogen catabolic process"/>
    <property type="evidence" value="ECO:0007669"/>
    <property type="project" value="InterPro"/>
</dbReference>
<dbReference type="GO" id="GO:0004135">
    <property type="term" value="F:amylo-alpha-1,6-glucosidase activity"/>
    <property type="evidence" value="ECO:0007669"/>
    <property type="project" value="InterPro"/>
</dbReference>
<dbReference type="Pfam" id="PF14701">
    <property type="entry name" value="hDGE_amylase"/>
    <property type="match status" value="1"/>
</dbReference>
<feature type="non-terminal residue" evidence="2">
    <location>
        <position position="1"/>
    </location>
</feature>
<feature type="domain" description="Glycogen debranching enzyme glucanotransferase" evidence="1">
    <location>
        <begin position="80"/>
        <end position="129"/>
    </location>
</feature>
<dbReference type="Proteomes" id="UP000271087">
    <property type="component" value="Unassembled WGS sequence"/>
</dbReference>
<name>A0A3P7MTI0_ONCOC</name>
<dbReference type="OrthoDB" id="10248904at2759"/>
<dbReference type="GO" id="GO:0004134">
    <property type="term" value="F:4-alpha-glucanotransferase activity"/>
    <property type="evidence" value="ECO:0007669"/>
    <property type="project" value="InterPro"/>
</dbReference>
<dbReference type="InterPro" id="IPR010401">
    <property type="entry name" value="AGL/Gdb1"/>
</dbReference>
<dbReference type="EMBL" id="UYRW01015789">
    <property type="protein sequence ID" value="VDN02429.1"/>
    <property type="molecule type" value="Genomic_DNA"/>
</dbReference>
<reference evidence="2 3" key="1">
    <citation type="submission" date="2018-08" db="EMBL/GenBank/DDBJ databases">
        <authorList>
            <person name="Laetsch R D."/>
            <person name="Stevens L."/>
            <person name="Kumar S."/>
            <person name="Blaxter L. M."/>
        </authorList>
    </citation>
    <scope>NUCLEOTIDE SEQUENCE [LARGE SCALE GENOMIC DNA]</scope>
</reference>
<evidence type="ECO:0000259" key="1">
    <source>
        <dbReference type="Pfam" id="PF14701"/>
    </source>
</evidence>
<proteinExistence type="predicted"/>
<evidence type="ECO:0000313" key="3">
    <source>
        <dbReference type="Proteomes" id="UP000271087"/>
    </source>
</evidence>
<dbReference type="PANTHER" id="PTHR10569">
    <property type="entry name" value="GLYCOGEN DEBRANCHING ENZYME"/>
    <property type="match status" value="1"/>
</dbReference>
<dbReference type="PANTHER" id="PTHR10569:SF2">
    <property type="entry name" value="GLYCOGEN DEBRANCHING ENZYME"/>
    <property type="match status" value="1"/>
</dbReference>
<evidence type="ECO:0000313" key="2">
    <source>
        <dbReference type="EMBL" id="VDN02429.1"/>
    </source>
</evidence>
<dbReference type="AlphaFoldDB" id="A0A3P7MTI0"/>
<organism evidence="2 3">
    <name type="scientific">Onchocerca ochengi</name>
    <name type="common">Filarial nematode worm</name>
    <dbReference type="NCBI Taxonomy" id="42157"/>
    <lineage>
        <taxon>Eukaryota</taxon>
        <taxon>Metazoa</taxon>
        <taxon>Ecdysozoa</taxon>
        <taxon>Nematoda</taxon>
        <taxon>Chromadorea</taxon>
        <taxon>Rhabditida</taxon>
        <taxon>Spirurina</taxon>
        <taxon>Spiruromorpha</taxon>
        <taxon>Filarioidea</taxon>
        <taxon>Onchocercidae</taxon>
        <taxon>Onchocerca</taxon>
    </lineage>
</organism>
<keyword evidence="3" id="KW-1185">Reference proteome</keyword>
<sequence>WIVRFIRGASLLGRKVDVFTSISGKITWKEGADEFATFAEIKCERSGAFSYHFIVDNESKAAGNGYILVMPILSLNKRPLRLSAVTCITHISKLLGKFDMWKERLKIAAKAGYNMIHFTPVQQLGISNSR</sequence>
<accession>A0A3P7MTI0</accession>
<dbReference type="InterPro" id="IPR032792">
    <property type="entry name" value="AGL_glucanoTrfase"/>
</dbReference>